<dbReference type="Proteomes" id="UP000027466">
    <property type="component" value="Unassembled WGS sequence"/>
</dbReference>
<sequence length="70" mass="6782">MPIATAPVFDAFAPVSAFADAPVPIATPSATSARDSEPIAVAFVPVAVPSTIGPAIAADAPARLSPPAAT</sequence>
<dbReference type="AlphaFoldDB" id="A0A069PST6"/>
<reference evidence="1 2" key="1">
    <citation type="submission" date="2014-03" db="EMBL/GenBank/DDBJ databases">
        <title>Draft Genome Sequences of Four Burkholderia Strains.</title>
        <authorList>
            <person name="Liu X.Y."/>
            <person name="Li C.X."/>
            <person name="Xu J.H."/>
        </authorList>
    </citation>
    <scope>NUCLEOTIDE SEQUENCE [LARGE SCALE GENOMIC DNA]</scope>
    <source>
        <strain evidence="1 2">DSM 50014</strain>
    </source>
</reference>
<keyword evidence="2" id="KW-1185">Reference proteome</keyword>
<evidence type="ECO:0000313" key="1">
    <source>
        <dbReference type="EMBL" id="KDR42929.1"/>
    </source>
</evidence>
<name>A0A069PST6_9BURK</name>
<proteinExistence type="predicted"/>
<evidence type="ECO:0000313" key="2">
    <source>
        <dbReference type="Proteomes" id="UP000027466"/>
    </source>
</evidence>
<gene>
    <name evidence="1" type="ORF">BG61_04940</name>
</gene>
<organism evidence="1 2">
    <name type="scientific">Caballeronia glathei</name>
    <dbReference type="NCBI Taxonomy" id="60547"/>
    <lineage>
        <taxon>Bacteria</taxon>
        <taxon>Pseudomonadati</taxon>
        <taxon>Pseudomonadota</taxon>
        <taxon>Betaproteobacteria</taxon>
        <taxon>Burkholderiales</taxon>
        <taxon>Burkholderiaceae</taxon>
        <taxon>Caballeronia</taxon>
    </lineage>
</organism>
<comment type="caution">
    <text evidence="1">The sequence shown here is derived from an EMBL/GenBank/DDBJ whole genome shotgun (WGS) entry which is preliminary data.</text>
</comment>
<dbReference type="EMBL" id="JFHC01000012">
    <property type="protein sequence ID" value="KDR42929.1"/>
    <property type="molecule type" value="Genomic_DNA"/>
</dbReference>
<accession>A0A069PST6</accession>
<protein>
    <submittedName>
        <fullName evidence="1">Uncharacterized protein</fullName>
    </submittedName>
</protein>